<dbReference type="Pfam" id="PF00195">
    <property type="entry name" value="Chal_sti_synt_N"/>
    <property type="match status" value="1"/>
</dbReference>
<feature type="domain" description="Chalcone/stilbene synthase C-terminal" evidence="6">
    <location>
        <begin position="332"/>
        <end position="468"/>
    </location>
</feature>
<dbReference type="EMBL" id="CP045737">
    <property type="protein sequence ID" value="QGG41243.1"/>
    <property type="molecule type" value="Genomic_DNA"/>
</dbReference>
<dbReference type="Pfam" id="PF02797">
    <property type="entry name" value="Chal_sti_synt_C"/>
    <property type="match status" value="1"/>
</dbReference>
<evidence type="ECO:0000313" key="7">
    <source>
        <dbReference type="EMBL" id="QGG41243.1"/>
    </source>
</evidence>
<dbReference type="PANTHER" id="PTHR11877">
    <property type="entry name" value="HYDROXYMETHYLGLUTARYL-COA SYNTHASE"/>
    <property type="match status" value="1"/>
</dbReference>
<dbReference type="InterPro" id="IPR011141">
    <property type="entry name" value="Polyketide_synthase_type-III"/>
</dbReference>
<keyword evidence="3" id="KW-0012">Acyltransferase</keyword>
<dbReference type="KEGG" id="aef:GEV26_07605"/>
<keyword evidence="2" id="KW-0808">Transferase</keyword>
<evidence type="ECO:0000256" key="4">
    <source>
        <dbReference type="SAM" id="MobiDB-lite"/>
    </source>
</evidence>
<reference evidence="7 8" key="1">
    <citation type="submission" date="2019-11" db="EMBL/GenBank/DDBJ databases">
        <authorList>
            <person name="Li J."/>
        </authorList>
    </citation>
    <scope>NUCLEOTIDE SEQUENCE [LARGE SCALE GENOMIC DNA]</scope>
    <source>
        <strain evidence="7 8">MF47</strain>
    </source>
</reference>
<keyword evidence="8" id="KW-1185">Reference proteome</keyword>
<organism evidence="7 8">
    <name type="scientific">Aeromicrobium yanjiei</name>
    <dbReference type="NCBI Taxonomy" id="2662028"/>
    <lineage>
        <taxon>Bacteria</taxon>
        <taxon>Bacillati</taxon>
        <taxon>Actinomycetota</taxon>
        <taxon>Actinomycetes</taxon>
        <taxon>Propionibacteriales</taxon>
        <taxon>Nocardioidaceae</taxon>
        <taxon>Aeromicrobium</taxon>
    </lineage>
</organism>
<dbReference type="CDD" id="cd00831">
    <property type="entry name" value="CHS_like"/>
    <property type="match status" value="1"/>
</dbReference>
<dbReference type="FunFam" id="3.40.47.10:FF:000014">
    <property type="entry name" value="Chalcone synthase 1"/>
    <property type="match status" value="1"/>
</dbReference>
<sequence length="470" mass="49869">MAAPVVRDDVEPVGLQRLAHRLPCATIGDAGVQQDDCLPGSPASRRGDPGAIGHRYGELLHGHDCERTRERPGCPDVPSPRRFRHVASTGPCDHENLGTASRRPRRKGTRVQILSVRGALPDHCYQQDDITDAFVNIVGDGRLDREQLRSFHSHAGVRQRHLVLPLEDYAAVEDFGHSNDLFIEHAVALGSRALLDALKAVGLTPSDVDLIVTTTVTGVAVPSLDARIASAIGLRPDVKRVPIFGLGCVAGAAGIARLHDHLVGHPRDVAVLVSVELCSLTVQRSDVSVANLVSSGLFADGAAAVVARGSASGRPENVPSGSATIEVLDSRSRLYPDSERVMGFDVGSTGLRIVLDAGVPAVVEKYVGGDVDQFLDAHGLTRADIDFWVCHPGGPKVIEALERTLGLSHEDVALTWESLATIGNLSSVSVLHVLMHTLDERPPKPGAYGILMAMGPGFCSELVLVRGVAA</sequence>
<protein>
    <submittedName>
        <fullName evidence="7">Type III polyketide synthase</fullName>
    </submittedName>
</protein>
<evidence type="ECO:0000256" key="3">
    <source>
        <dbReference type="ARBA" id="ARBA00023315"/>
    </source>
</evidence>
<gene>
    <name evidence="7" type="ORF">GEV26_07605</name>
</gene>
<evidence type="ECO:0000259" key="5">
    <source>
        <dbReference type="Pfam" id="PF00195"/>
    </source>
</evidence>
<dbReference type="GO" id="GO:0016747">
    <property type="term" value="F:acyltransferase activity, transferring groups other than amino-acyl groups"/>
    <property type="evidence" value="ECO:0007669"/>
    <property type="project" value="InterPro"/>
</dbReference>
<accession>A0A5Q2MHT3</accession>
<proteinExistence type="inferred from homology"/>
<dbReference type="InterPro" id="IPR016039">
    <property type="entry name" value="Thiolase-like"/>
</dbReference>
<feature type="region of interest" description="Disordered" evidence="4">
    <location>
        <begin position="67"/>
        <end position="108"/>
    </location>
</feature>
<dbReference type="GO" id="GO:0030639">
    <property type="term" value="P:polyketide biosynthetic process"/>
    <property type="evidence" value="ECO:0007669"/>
    <property type="project" value="TreeGrafter"/>
</dbReference>
<dbReference type="Proteomes" id="UP000392064">
    <property type="component" value="Chromosome"/>
</dbReference>
<dbReference type="PANTHER" id="PTHR11877:SF99">
    <property type="entry name" value="1,3,6,8-TETRAHYDROXYNAPHTHALENE SYNTHASE"/>
    <property type="match status" value="1"/>
</dbReference>
<dbReference type="AlphaFoldDB" id="A0A5Q2MHT3"/>
<evidence type="ECO:0000313" key="8">
    <source>
        <dbReference type="Proteomes" id="UP000392064"/>
    </source>
</evidence>
<feature type="domain" description="Chalcone/stilbene synthase N-terminal" evidence="5">
    <location>
        <begin position="103"/>
        <end position="306"/>
    </location>
</feature>
<comment type="similarity">
    <text evidence="1">Belongs to the thiolase-like superfamily. Chalcone/stilbene synthases family.</text>
</comment>
<evidence type="ECO:0000256" key="1">
    <source>
        <dbReference type="ARBA" id="ARBA00005531"/>
    </source>
</evidence>
<evidence type="ECO:0000256" key="2">
    <source>
        <dbReference type="ARBA" id="ARBA00022679"/>
    </source>
</evidence>
<dbReference type="InterPro" id="IPR001099">
    <property type="entry name" value="Chalcone/stilbene_synt_N"/>
</dbReference>
<dbReference type="SUPFAM" id="SSF53901">
    <property type="entry name" value="Thiolase-like"/>
    <property type="match status" value="1"/>
</dbReference>
<dbReference type="Gene3D" id="3.40.47.10">
    <property type="match status" value="2"/>
</dbReference>
<evidence type="ECO:0000259" key="6">
    <source>
        <dbReference type="Pfam" id="PF02797"/>
    </source>
</evidence>
<dbReference type="InterPro" id="IPR012328">
    <property type="entry name" value="Chalcone/stilbene_synt_C"/>
</dbReference>
<name>A0A5Q2MHT3_9ACTN</name>